<evidence type="ECO:0000256" key="1">
    <source>
        <dbReference type="SAM" id="MobiDB-lite"/>
    </source>
</evidence>
<comment type="caution">
    <text evidence="2">The sequence shown here is derived from an EMBL/GenBank/DDBJ whole genome shotgun (WGS) entry which is preliminary data.</text>
</comment>
<proteinExistence type="predicted"/>
<feature type="compositionally biased region" description="Pro residues" evidence="1">
    <location>
        <begin position="44"/>
        <end position="55"/>
    </location>
</feature>
<feature type="compositionally biased region" description="Acidic residues" evidence="1">
    <location>
        <begin position="56"/>
        <end position="78"/>
    </location>
</feature>
<reference evidence="2" key="1">
    <citation type="journal article" date="2015" name="Nature">
        <title>Complex archaea that bridge the gap between prokaryotes and eukaryotes.</title>
        <authorList>
            <person name="Spang A."/>
            <person name="Saw J.H."/>
            <person name="Jorgensen S.L."/>
            <person name="Zaremba-Niedzwiedzka K."/>
            <person name="Martijn J."/>
            <person name="Lind A.E."/>
            <person name="van Eijk R."/>
            <person name="Schleper C."/>
            <person name="Guy L."/>
            <person name="Ettema T.J."/>
        </authorList>
    </citation>
    <scope>NUCLEOTIDE SEQUENCE</scope>
</reference>
<dbReference type="AlphaFoldDB" id="A0A0F9GDS0"/>
<sequence length="137" mass="14372">MVDEAPAAPGADETTPADPIKEGPDSPPDLTPEVGTDLGGSVPSDPPVPPGLPPEADPEANPEAADDDDEEDEAEEMSAVEAQANFVPPPPLDQAGHIQGLMVAGNNQGEVQRRKTIARNRERRRLQQEAIAQSNQG</sequence>
<accession>A0A0F9GDS0</accession>
<protein>
    <submittedName>
        <fullName evidence="2">Uncharacterized protein</fullName>
    </submittedName>
</protein>
<gene>
    <name evidence="2" type="ORF">LCGC14_1922420</name>
</gene>
<evidence type="ECO:0000313" key="2">
    <source>
        <dbReference type="EMBL" id="KKL88661.1"/>
    </source>
</evidence>
<feature type="region of interest" description="Disordered" evidence="1">
    <location>
        <begin position="1"/>
        <end position="97"/>
    </location>
</feature>
<dbReference type="EMBL" id="LAZR01020500">
    <property type="protein sequence ID" value="KKL88661.1"/>
    <property type="molecule type" value="Genomic_DNA"/>
</dbReference>
<name>A0A0F9GDS0_9ZZZZ</name>
<organism evidence="2">
    <name type="scientific">marine sediment metagenome</name>
    <dbReference type="NCBI Taxonomy" id="412755"/>
    <lineage>
        <taxon>unclassified sequences</taxon>
        <taxon>metagenomes</taxon>
        <taxon>ecological metagenomes</taxon>
    </lineage>
</organism>